<evidence type="ECO:0000256" key="9">
    <source>
        <dbReference type="ARBA" id="ARBA00023049"/>
    </source>
</evidence>
<evidence type="ECO:0000256" key="2">
    <source>
        <dbReference type="ARBA" id="ARBA00004141"/>
    </source>
</evidence>
<dbReference type="InterPro" id="IPR008915">
    <property type="entry name" value="Peptidase_M50"/>
</dbReference>
<feature type="transmembrane region" description="Helical" evidence="11">
    <location>
        <begin position="216"/>
        <end position="235"/>
    </location>
</feature>
<evidence type="ECO:0000256" key="1">
    <source>
        <dbReference type="ARBA" id="ARBA00001947"/>
    </source>
</evidence>
<evidence type="ECO:0000259" key="12">
    <source>
        <dbReference type="Pfam" id="PF02163"/>
    </source>
</evidence>
<reference evidence="13" key="1">
    <citation type="submission" date="2020-10" db="EMBL/GenBank/DDBJ databases">
        <authorList>
            <person name="Gilroy R."/>
        </authorList>
    </citation>
    <scope>NUCLEOTIDE SEQUENCE</scope>
    <source>
        <strain evidence="13">CHK181-108</strain>
    </source>
</reference>
<evidence type="ECO:0000256" key="10">
    <source>
        <dbReference type="ARBA" id="ARBA00023136"/>
    </source>
</evidence>
<dbReference type="AlphaFoldDB" id="A0A9D1KQW4"/>
<dbReference type="GO" id="GO:0006508">
    <property type="term" value="P:proteolysis"/>
    <property type="evidence" value="ECO:0007669"/>
    <property type="project" value="UniProtKB-KW"/>
</dbReference>
<dbReference type="Proteomes" id="UP000824165">
    <property type="component" value="Unassembled WGS sequence"/>
</dbReference>
<keyword evidence="5 11" id="KW-0812">Transmembrane</keyword>
<evidence type="ECO:0000256" key="6">
    <source>
        <dbReference type="ARBA" id="ARBA00022801"/>
    </source>
</evidence>
<evidence type="ECO:0000313" key="13">
    <source>
        <dbReference type="EMBL" id="HIT86100.1"/>
    </source>
</evidence>
<name>A0A9D1KQW4_9FIRM</name>
<gene>
    <name evidence="13" type="ORF">IAA60_09410</name>
</gene>
<feature type="transmembrane region" description="Helical" evidence="11">
    <location>
        <begin position="167"/>
        <end position="187"/>
    </location>
</feature>
<dbReference type="GO" id="GO:0004222">
    <property type="term" value="F:metalloendopeptidase activity"/>
    <property type="evidence" value="ECO:0007669"/>
    <property type="project" value="InterPro"/>
</dbReference>
<dbReference type="Pfam" id="PF02163">
    <property type="entry name" value="Peptidase_M50"/>
    <property type="match status" value="1"/>
</dbReference>
<feature type="domain" description="Peptidase M50" evidence="12">
    <location>
        <begin position="110"/>
        <end position="228"/>
    </location>
</feature>
<evidence type="ECO:0000256" key="8">
    <source>
        <dbReference type="ARBA" id="ARBA00022989"/>
    </source>
</evidence>
<evidence type="ECO:0000313" key="14">
    <source>
        <dbReference type="Proteomes" id="UP000824165"/>
    </source>
</evidence>
<dbReference type="CDD" id="cd06163">
    <property type="entry name" value="S2P-M50_PDZ_RseP-like"/>
    <property type="match status" value="1"/>
</dbReference>
<keyword evidence="9" id="KW-0482">Metalloprotease</keyword>
<evidence type="ECO:0000256" key="5">
    <source>
        <dbReference type="ARBA" id="ARBA00022692"/>
    </source>
</evidence>
<dbReference type="PANTHER" id="PTHR42837">
    <property type="entry name" value="REGULATOR OF SIGMA-E PROTEASE RSEP"/>
    <property type="match status" value="1"/>
</dbReference>
<evidence type="ECO:0000256" key="3">
    <source>
        <dbReference type="ARBA" id="ARBA00007931"/>
    </source>
</evidence>
<comment type="similarity">
    <text evidence="3">Belongs to the peptidase M50B family.</text>
</comment>
<sequence length="244" mass="27757">DEIVELNGKHIDFYNDITLYRSEMSPDKENIVTIKRNGEKLDVPVMLSEQKTTVRYNEDYIEYTTEINGFPEISRIEYSEDVPKDESLVGTEDSATQYIIGFSPTSEEITFGNIWGYAWSETKFVVKLVYKSLWGLVTGEVGMDQMSGPVGIVTAINDAVTQETDRWLYVFNLAAILTINLGIFNLLPLPALDGGRLLFMIIEFVRRKPIPPEKEGMVHAIGMLLLFAFVIFVSFNDIMRLFGR</sequence>
<proteinExistence type="inferred from homology"/>
<keyword evidence="7" id="KW-0862">Zinc</keyword>
<protein>
    <submittedName>
        <fullName evidence="13">Site-2 protease family protein</fullName>
    </submittedName>
</protein>
<keyword evidence="4 13" id="KW-0645">Protease</keyword>
<comment type="subcellular location">
    <subcellularLocation>
        <location evidence="2">Membrane</location>
        <topology evidence="2">Multi-pass membrane protein</topology>
    </subcellularLocation>
</comment>
<organism evidence="13 14">
    <name type="scientific">Candidatus Ornithomonoglobus intestinigallinarum</name>
    <dbReference type="NCBI Taxonomy" id="2840894"/>
    <lineage>
        <taxon>Bacteria</taxon>
        <taxon>Bacillati</taxon>
        <taxon>Bacillota</taxon>
        <taxon>Clostridia</taxon>
        <taxon>Candidatus Ornithomonoglobus</taxon>
    </lineage>
</organism>
<comment type="cofactor">
    <cofactor evidence="1">
        <name>Zn(2+)</name>
        <dbReference type="ChEBI" id="CHEBI:29105"/>
    </cofactor>
</comment>
<accession>A0A9D1KQW4</accession>
<feature type="non-terminal residue" evidence="13">
    <location>
        <position position="1"/>
    </location>
</feature>
<reference evidence="13" key="2">
    <citation type="journal article" date="2021" name="PeerJ">
        <title>Extensive microbial diversity within the chicken gut microbiome revealed by metagenomics and culture.</title>
        <authorList>
            <person name="Gilroy R."/>
            <person name="Ravi A."/>
            <person name="Getino M."/>
            <person name="Pursley I."/>
            <person name="Horton D.L."/>
            <person name="Alikhan N.F."/>
            <person name="Baker D."/>
            <person name="Gharbi K."/>
            <person name="Hall N."/>
            <person name="Watson M."/>
            <person name="Adriaenssens E.M."/>
            <person name="Foster-Nyarko E."/>
            <person name="Jarju S."/>
            <person name="Secka A."/>
            <person name="Antonio M."/>
            <person name="Oren A."/>
            <person name="Chaudhuri R.R."/>
            <person name="La Ragione R."/>
            <person name="Hildebrand F."/>
            <person name="Pallen M.J."/>
        </authorList>
    </citation>
    <scope>NUCLEOTIDE SEQUENCE</scope>
    <source>
        <strain evidence="13">CHK181-108</strain>
    </source>
</reference>
<keyword evidence="10 11" id="KW-0472">Membrane</keyword>
<evidence type="ECO:0000256" key="7">
    <source>
        <dbReference type="ARBA" id="ARBA00022833"/>
    </source>
</evidence>
<dbReference type="PANTHER" id="PTHR42837:SF2">
    <property type="entry name" value="MEMBRANE METALLOPROTEASE ARASP2, CHLOROPLASTIC-RELATED"/>
    <property type="match status" value="1"/>
</dbReference>
<evidence type="ECO:0000256" key="4">
    <source>
        <dbReference type="ARBA" id="ARBA00022670"/>
    </source>
</evidence>
<keyword evidence="6" id="KW-0378">Hydrolase</keyword>
<comment type="caution">
    <text evidence="13">The sequence shown here is derived from an EMBL/GenBank/DDBJ whole genome shotgun (WGS) entry which is preliminary data.</text>
</comment>
<keyword evidence="8 11" id="KW-1133">Transmembrane helix</keyword>
<dbReference type="EMBL" id="DVLU01000102">
    <property type="protein sequence ID" value="HIT86100.1"/>
    <property type="molecule type" value="Genomic_DNA"/>
</dbReference>
<evidence type="ECO:0000256" key="11">
    <source>
        <dbReference type="SAM" id="Phobius"/>
    </source>
</evidence>
<dbReference type="GO" id="GO:0016020">
    <property type="term" value="C:membrane"/>
    <property type="evidence" value="ECO:0007669"/>
    <property type="project" value="UniProtKB-SubCell"/>
</dbReference>
<dbReference type="InterPro" id="IPR004387">
    <property type="entry name" value="Pept_M50_Zn"/>
</dbReference>